<evidence type="ECO:0000256" key="2">
    <source>
        <dbReference type="ARBA" id="ARBA00012636"/>
    </source>
</evidence>
<feature type="domain" description="Malate synthase C-terminal" evidence="10">
    <location>
        <begin position="421"/>
        <end position="538"/>
    </location>
</feature>
<evidence type="ECO:0000313" key="12">
    <source>
        <dbReference type="Proteomes" id="UP000240987"/>
    </source>
</evidence>
<gene>
    <name evidence="11" type="ORF">C9J12_20705</name>
</gene>
<dbReference type="GO" id="GO:0005737">
    <property type="term" value="C:cytoplasm"/>
    <property type="evidence" value="ECO:0007669"/>
    <property type="project" value="TreeGrafter"/>
</dbReference>
<evidence type="ECO:0000256" key="3">
    <source>
        <dbReference type="ARBA" id="ARBA00022435"/>
    </source>
</evidence>
<dbReference type="OrthoDB" id="9768429at2"/>
<evidence type="ECO:0000259" key="8">
    <source>
        <dbReference type="Pfam" id="PF01274"/>
    </source>
</evidence>
<dbReference type="Gene3D" id="3.20.20.360">
    <property type="entry name" value="Malate synthase, domain 3"/>
    <property type="match status" value="1"/>
</dbReference>
<keyword evidence="5" id="KW-0808">Transferase</keyword>
<dbReference type="FunFam" id="1.20.1220.12:FF:000001">
    <property type="entry name" value="Malate synthase"/>
    <property type="match status" value="1"/>
</dbReference>
<dbReference type="InterPro" id="IPR044856">
    <property type="entry name" value="Malate_synth_C_sf"/>
</dbReference>
<proteinExistence type="inferred from homology"/>
<feature type="domain" description="Malate synthase N-terminal" evidence="9">
    <location>
        <begin position="24"/>
        <end position="76"/>
    </location>
</feature>
<comment type="caution">
    <text evidence="11">The sequence shown here is derived from an EMBL/GenBank/DDBJ whole genome shotgun (WGS) entry which is preliminary data.</text>
</comment>
<dbReference type="PIRSF" id="PIRSF001363">
    <property type="entry name" value="Malate_synth"/>
    <property type="match status" value="1"/>
</dbReference>
<dbReference type="GO" id="GO:0004474">
    <property type="term" value="F:malate synthase activity"/>
    <property type="evidence" value="ECO:0007669"/>
    <property type="project" value="UniProtKB-EC"/>
</dbReference>
<reference evidence="11 12" key="1">
    <citation type="submission" date="2018-01" db="EMBL/GenBank/DDBJ databases">
        <title>Whole genome sequencing of Histamine producing bacteria.</title>
        <authorList>
            <person name="Butler K."/>
        </authorList>
    </citation>
    <scope>NUCLEOTIDE SEQUENCE [LARGE SCALE GENOMIC DNA]</scope>
    <source>
        <strain evidence="11 12">JCM 12947</strain>
    </source>
</reference>
<dbReference type="InterPro" id="IPR001465">
    <property type="entry name" value="Malate_synthase_TIM"/>
</dbReference>
<evidence type="ECO:0000256" key="4">
    <source>
        <dbReference type="ARBA" id="ARBA00022532"/>
    </source>
</evidence>
<feature type="active site" description="Proton acceptor" evidence="7">
    <location>
        <position position="173"/>
    </location>
</feature>
<dbReference type="CDD" id="cd00727">
    <property type="entry name" value="malate_synt_A"/>
    <property type="match status" value="1"/>
</dbReference>
<evidence type="ECO:0000256" key="7">
    <source>
        <dbReference type="PIRSR" id="PIRSR001363-1"/>
    </source>
</evidence>
<dbReference type="NCBIfam" id="TIGR01344">
    <property type="entry name" value="malate_syn_A"/>
    <property type="match status" value="1"/>
</dbReference>
<evidence type="ECO:0000259" key="10">
    <source>
        <dbReference type="Pfam" id="PF20659"/>
    </source>
</evidence>
<dbReference type="PANTHER" id="PTHR42902:SF1">
    <property type="entry name" value="MALATE SYNTHASE 1-RELATED"/>
    <property type="match status" value="1"/>
</dbReference>
<evidence type="ECO:0000313" key="11">
    <source>
        <dbReference type="EMBL" id="PSU45863.1"/>
    </source>
</evidence>
<keyword evidence="4" id="KW-0816">Tricarboxylic acid cycle</keyword>
<dbReference type="Pfam" id="PF20659">
    <property type="entry name" value="MS_C"/>
    <property type="match status" value="1"/>
</dbReference>
<dbReference type="Proteomes" id="UP000240987">
    <property type="component" value="Unassembled WGS sequence"/>
</dbReference>
<accession>A0A2T3JAH4</accession>
<dbReference type="GO" id="GO:0006097">
    <property type="term" value="P:glyoxylate cycle"/>
    <property type="evidence" value="ECO:0007669"/>
    <property type="project" value="UniProtKB-KW"/>
</dbReference>
<feature type="domain" description="Malate synthase TIM barrel" evidence="8">
    <location>
        <begin position="170"/>
        <end position="414"/>
    </location>
</feature>
<comment type="catalytic activity">
    <reaction evidence="6">
        <text>glyoxylate + acetyl-CoA + H2O = (S)-malate + CoA + H(+)</text>
        <dbReference type="Rhea" id="RHEA:18181"/>
        <dbReference type="ChEBI" id="CHEBI:15377"/>
        <dbReference type="ChEBI" id="CHEBI:15378"/>
        <dbReference type="ChEBI" id="CHEBI:15589"/>
        <dbReference type="ChEBI" id="CHEBI:36655"/>
        <dbReference type="ChEBI" id="CHEBI:57287"/>
        <dbReference type="ChEBI" id="CHEBI:57288"/>
        <dbReference type="EC" id="2.3.3.9"/>
    </reaction>
</comment>
<dbReference type="EC" id="2.3.3.9" evidence="2"/>
<dbReference type="Gene3D" id="1.20.1220.12">
    <property type="entry name" value="Malate synthase, domain III"/>
    <property type="match status" value="1"/>
</dbReference>
<feature type="active site" description="Proton donor" evidence="7">
    <location>
        <position position="454"/>
    </location>
</feature>
<dbReference type="SUPFAM" id="SSF51645">
    <property type="entry name" value="Malate synthase G"/>
    <property type="match status" value="1"/>
</dbReference>
<dbReference type="GO" id="GO:0006099">
    <property type="term" value="P:tricarboxylic acid cycle"/>
    <property type="evidence" value="ECO:0007669"/>
    <property type="project" value="UniProtKB-KW"/>
</dbReference>
<comment type="similarity">
    <text evidence="1">Belongs to the malate synthase family.</text>
</comment>
<evidence type="ECO:0000259" key="9">
    <source>
        <dbReference type="Pfam" id="PF20656"/>
    </source>
</evidence>
<dbReference type="Pfam" id="PF20656">
    <property type="entry name" value="MS_N"/>
    <property type="match status" value="1"/>
</dbReference>
<dbReference type="EMBL" id="PYMJ01000026">
    <property type="protein sequence ID" value="PSU45863.1"/>
    <property type="molecule type" value="Genomic_DNA"/>
</dbReference>
<dbReference type="PANTHER" id="PTHR42902">
    <property type="entry name" value="MALATE SYNTHASE"/>
    <property type="match status" value="1"/>
</dbReference>
<dbReference type="AlphaFoldDB" id="A0A2T3JAH4"/>
<organism evidence="11 12">
    <name type="scientific">Photobacterium frigidiphilum</name>
    <dbReference type="NCBI Taxonomy" id="264736"/>
    <lineage>
        <taxon>Bacteria</taxon>
        <taxon>Pseudomonadati</taxon>
        <taxon>Pseudomonadota</taxon>
        <taxon>Gammaproteobacteria</taxon>
        <taxon>Vibrionales</taxon>
        <taxon>Vibrionaceae</taxon>
        <taxon>Photobacterium</taxon>
    </lineage>
</organism>
<sequence>MISEDMVIERQSMCIDVLGTTDNAEYKQVLSTEALLFLDAVVKKFTTRRNELLALRDQRQLAFDNGELPDFRQDTKDIRDDKSWKVAPIPAALQDRRVEITGPIDRKMVINALNSGAKVFMCCFEDASAPSWENMINGQINLRDANAGTISYTDEAKNKHYALNDNPALLIARPRGLHLPEDHIQYNGEPIPGSLMDFALYFFHNYQTRAAQGLGVYYYIPKLENMEEAQWWDDVFNFTEHYFKVETGTIRATVLIETLPAVFQMDEILYVMRNHIVAMNCGRWDYIFSYIKTLKNHEDRILPDRHGVGMDKAFLNAYSQLLVRTCHQRGALAMGGMSAFIPHKDPKVMDQVLAKVVEDKNRESNNGHDGTWVAHPHLVSTAMDIFDKHLAGKTNQLDFDSSHVGDITAKTLLEPCEGVRNEEGVRKNIRIALYYIESWIQGVGCVPIYGLMEDAATAEISRASIWQWIHHGVSLDDGQVFTAPLFRKWLNEELDTIKIEVGQTRYNNGRFEETAALFDQISTADEFAAFLTLPSYSLLTGQRIQTLT</sequence>
<dbReference type="InterPro" id="IPR006252">
    <property type="entry name" value="Malate_synthA"/>
</dbReference>
<keyword evidence="3" id="KW-0329">Glyoxylate bypass</keyword>
<dbReference type="InterPro" id="IPR048356">
    <property type="entry name" value="MS_N"/>
</dbReference>
<name>A0A2T3JAH4_9GAMM</name>
<evidence type="ECO:0000256" key="6">
    <source>
        <dbReference type="ARBA" id="ARBA00047918"/>
    </source>
</evidence>
<dbReference type="InterPro" id="IPR048355">
    <property type="entry name" value="MS_C"/>
</dbReference>
<dbReference type="Pfam" id="PF01274">
    <property type="entry name" value="MS_TIM-barrel"/>
    <property type="match status" value="1"/>
</dbReference>
<dbReference type="InterPro" id="IPR046363">
    <property type="entry name" value="MS_N_TIM-barrel_dom"/>
</dbReference>
<dbReference type="InterPro" id="IPR011076">
    <property type="entry name" value="Malate_synth_sf"/>
</dbReference>
<evidence type="ECO:0000256" key="5">
    <source>
        <dbReference type="ARBA" id="ARBA00022679"/>
    </source>
</evidence>
<evidence type="ECO:0000256" key="1">
    <source>
        <dbReference type="ARBA" id="ARBA00006394"/>
    </source>
</evidence>
<dbReference type="FunFam" id="3.20.20.360:FF:000001">
    <property type="entry name" value="Malate synthase"/>
    <property type="match status" value="1"/>
</dbReference>
<dbReference type="RefSeq" id="WP_107244428.1">
    <property type="nucleotide sequence ID" value="NZ_PYMJ01000026.1"/>
</dbReference>
<protein>
    <recommendedName>
        <fullName evidence="2">malate synthase</fullName>
        <ecNumber evidence="2">2.3.3.9</ecNumber>
    </recommendedName>
</protein>
<keyword evidence="12" id="KW-1185">Reference proteome</keyword>